<dbReference type="GO" id="GO:0004518">
    <property type="term" value="F:nuclease activity"/>
    <property type="evidence" value="ECO:0007669"/>
    <property type="project" value="UniProtKB-KW"/>
</dbReference>
<keyword evidence="6 12" id="KW-0228">DNA excision</keyword>
<keyword evidence="7" id="KW-0067">ATP-binding</keyword>
<keyword evidence="9 12" id="KW-0234">DNA repair</keyword>
<dbReference type="InterPro" id="IPR024759">
    <property type="entry name" value="UvrB_YAD/RRR_dom"/>
</dbReference>
<dbReference type="Pfam" id="PF12344">
    <property type="entry name" value="UvrB"/>
    <property type="match status" value="1"/>
</dbReference>
<evidence type="ECO:0000256" key="8">
    <source>
        <dbReference type="ARBA" id="ARBA00022881"/>
    </source>
</evidence>
<dbReference type="GO" id="GO:0005524">
    <property type="term" value="F:ATP binding"/>
    <property type="evidence" value="ECO:0007669"/>
    <property type="project" value="UniProtKB-KW"/>
</dbReference>
<dbReference type="InterPro" id="IPR004807">
    <property type="entry name" value="UvrB"/>
</dbReference>
<dbReference type="InterPro" id="IPR001943">
    <property type="entry name" value="UVR_dom"/>
</dbReference>
<dbReference type="PANTHER" id="PTHR24029:SF0">
    <property type="entry name" value="UVRABC SYSTEM PROTEIN B"/>
    <property type="match status" value="1"/>
</dbReference>
<dbReference type="GO" id="GO:0009432">
    <property type="term" value="P:SOS response"/>
    <property type="evidence" value="ECO:0007669"/>
    <property type="project" value="UniProtKB-KW"/>
</dbReference>
<dbReference type="PANTHER" id="PTHR24029">
    <property type="entry name" value="UVRABC SYSTEM PROTEIN B"/>
    <property type="match status" value="1"/>
</dbReference>
<dbReference type="PROSITE" id="PS50151">
    <property type="entry name" value="UVR"/>
    <property type="match status" value="1"/>
</dbReference>
<evidence type="ECO:0000256" key="9">
    <source>
        <dbReference type="ARBA" id="ARBA00023204"/>
    </source>
</evidence>
<dbReference type="SUPFAM" id="SSF52540">
    <property type="entry name" value="P-loop containing nucleoside triphosphate hydrolases"/>
    <property type="match status" value="2"/>
</dbReference>
<protein>
    <recommendedName>
        <fullName evidence="11 12">UvrABC system protein B</fullName>
    </recommendedName>
</protein>
<dbReference type="GO" id="GO:0016887">
    <property type="term" value="F:ATP hydrolysis activity"/>
    <property type="evidence" value="ECO:0007669"/>
    <property type="project" value="InterPro"/>
</dbReference>
<evidence type="ECO:0000313" key="16">
    <source>
        <dbReference type="EMBL" id="ANV80236.1"/>
    </source>
</evidence>
<dbReference type="PROSITE" id="PS51194">
    <property type="entry name" value="HELICASE_CTER"/>
    <property type="match status" value="1"/>
</dbReference>
<dbReference type="Pfam" id="PF04851">
    <property type="entry name" value="ResIII"/>
    <property type="match status" value="1"/>
</dbReference>
<organism evidence="16">
    <name type="scientific">uncultured Poseidoniia archaeon</name>
    <dbReference type="NCBI Taxonomy" id="1697135"/>
    <lineage>
        <taxon>Archaea</taxon>
        <taxon>Methanobacteriati</taxon>
        <taxon>Thermoplasmatota</taxon>
        <taxon>Candidatus Poseidoniia</taxon>
        <taxon>environmental samples</taxon>
    </lineage>
</organism>
<keyword evidence="8 12" id="KW-0267">Excision nuclease</keyword>
<dbReference type="InterPro" id="IPR041471">
    <property type="entry name" value="UvrB_inter"/>
</dbReference>
<proteinExistence type="inferred from homology"/>
<dbReference type="InterPro" id="IPR001650">
    <property type="entry name" value="Helicase_C-like"/>
</dbReference>
<dbReference type="Gene3D" id="3.40.50.300">
    <property type="entry name" value="P-loop containing nucleotide triphosphate hydrolases"/>
    <property type="match status" value="3"/>
</dbReference>
<dbReference type="GO" id="GO:0003677">
    <property type="term" value="F:DNA binding"/>
    <property type="evidence" value="ECO:0007669"/>
    <property type="project" value="InterPro"/>
</dbReference>
<dbReference type="GO" id="GO:0009380">
    <property type="term" value="C:excinuclease repair complex"/>
    <property type="evidence" value="ECO:0007669"/>
    <property type="project" value="InterPro"/>
</dbReference>
<evidence type="ECO:0000256" key="5">
    <source>
        <dbReference type="ARBA" id="ARBA00022763"/>
    </source>
</evidence>
<evidence type="ECO:0000256" key="2">
    <source>
        <dbReference type="ARBA" id="ARBA00008533"/>
    </source>
</evidence>
<keyword evidence="4" id="KW-0547">Nucleotide-binding</keyword>
<dbReference type="InterPro" id="IPR006935">
    <property type="entry name" value="Helicase/UvrB_N"/>
</dbReference>
<dbReference type="InterPro" id="IPR027417">
    <property type="entry name" value="P-loop_NTPase"/>
</dbReference>
<dbReference type="GO" id="GO:0006289">
    <property type="term" value="P:nucleotide-excision repair"/>
    <property type="evidence" value="ECO:0007669"/>
    <property type="project" value="InterPro"/>
</dbReference>
<evidence type="ECO:0000259" key="13">
    <source>
        <dbReference type="PROSITE" id="PS50151"/>
    </source>
</evidence>
<evidence type="ECO:0000256" key="7">
    <source>
        <dbReference type="ARBA" id="ARBA00022840"/>
    </source>
</evidence>
<dbReference type="AlphaFoldDB" id="A0A1B1TD76"/>
<dbReference type="PROSITE" id="PS51192">
    <property type="entry name" value="HELICASE_ATP_BIND_1"/>
    <property type="match status" value="1"/>
</dbReference>
<evidence type="ECO:0000256" key="12">
    <source>
        <dbReference type="RuleBase" id="RU003587"/>
    </source>
</evidence>
<feature type="domain" description="UVR" evidence="13">
    <location>
        <begin position="727"/>
        <end position="762"/>
    </location>
</feature>
<comment type="similarity">
    <text evidence="2 12">Belongs to the UvrB family.</text>
</comment>
<keyword evidence="5 12" id="KW-0227">DNA damage</keyword>
<name>A0A1B1TD76_9ARCH</name>
<dbReference type="InterPro" id="IPR036876">
    <property type="entry name" value="UVR_dom_sf"/>
</dbReference>
<comment type="subunit">
    <text evidence="10 12">Forms a heterotetramer with UvrA during the search for lesions. Interacts with UvrC in an incision complex.</text>
</comment>
<dbReference type="Pfam" id="PF02151">
    <property type="entry name" value="UVR"/>
    <property type="match status" value="1"/>
</dbReference>
<dbReference type="GO" id="GO:0120545">
    <property type="term" value="F:nucleic acid conformation isomerase activity"/>
    <property type="evidence" value="ECO:0007669"/>
    <property type="project" value="UniProtKB-ARBA"/>
</dbReference>
<evidence type="ECO:0000256" key="3">
    <source>
        <dbReference type="ARBA" id="ARBA00022490"/>
    </source>
</evidence>
<dbReference type="GO" id="GO:0005737">
    <property type="term" value="C:cytoplasm"/>
    <property type="evidence" value="ECO:0007669"/>
    <property type="project" value="UniProtKB-SubCell"/>
</dbReference>
<dbReference type="SMART" id="SM00490">
    <property type="entry name" value="HELICc"/>
    <property type="match status" value="1"/>
</dbReference>
<evidence type="ECO:0000256" key="11">
    <source>
        <dbReference type="ARBA" id="ARBA00029504"/>
    </source>
</evidence>
<reference evidence="16" key="1">
    <citation type="submission" date="2014-11" db="EMBL/GenBank/DDBJ databases">
        <authorList>
            <person name="Zhu J."/>
            <person name="Qi W."/>
            <person name="Song R."/>
        </authorList>
    </citation>
    <scope>NUCLEOTIDE SEQUENCE</scope>
</reference>
<keyword evidence="12" id="KW-0742">SOS response</keyword>
<dbReference type="SMART" id="SM00487">
    <property type="entry name" value="DEXDc"/>
    <property type="match status" value="1"/>
</dbReference>
<feature type="domain" description="Helicase C-terminal" evidence="15">
    <location>
        <begin position="478"/>
        <end position="637"/>
    </location>
</feature>
<accession>A0A1B1TD76</accession>
<dbReference type="Pfam" id="PF17757">
    <property type="entry name" value="UvrB_inter"/>
    <property type="match status" value="1"/>
</dbReference>
<evidence type="ECO:0000259" key="14">
    <source>
        <dbReference type="PROSITE" id="PS51192"/>
    </source>
</evidence>
<reference evidence="16" key="2">
    <citation type="journal article" date="2015" name="ISME J.">
        <title>A new class of marine Euryarchaeota group II from the Mediterranean deep chlorophyll maximum.</title>
        <authorList>
            <person name="Martin-Cuadrado A.B."/>
            <person name="Garcia-Heredia I."/>
            <person name="Molto A.G."/>
            <person name="Lopez-Ubeda R."/>
            <person name="Kimes N."/>
            <person name="Lopez-Garcia P."/>
            <person name="Moreira D."/>
            <person name="Rodriguez-Valera F."/>
        </authorList>
    </citation>
    <scope>NUCLEOTIDE SEQUENCE</scope>
</reference>
<dbReference type="InterPro" id="IPR014001">
    <property type="entry name" value="Helicase_ATP-bd"/>
</dbReference>
<dbReference type="Gene3D" id="4.10.860.10">
    <property type="entry name" value="UVR domain"/>
    <property type="match status" value="1"/>
</dbReference>
<sequence>MFVLKSDYGTAGDQEQAIQELIKQINEGQERCVLMGVTGSGKTFAMANIIERLQIPTLILSHNKTLARQLWQEMSELFPENAVEYFVSYYDYYQPEAYLPGRDMYIDKELQMNERIEQERFSTVASLVSRPDVIAVGTVSVIYGLNPPEVFQQSHVRLSVGQEADPQDIVRELVGLQYRRTTGEIVRGDVRLRGEVLDIWMPSRDDPIRIRFGWDGIERIQVCEAISWEPLDEIEEAWIHPRQFYMTSEDKFGKAIEDIEEELDKRVDYYHSKGMEMEAHRIEQRTKFDLEMLTEVGSCKGVENYSRHFDGRVKNERAYCLLDFFSTCAEQFHGSPEKYLVIMDESHVTLPQVGGMYGGDYSRKKNLIDHGFRLPSAYDNRPLRIDEFQELIPQMLYVSATPGERELRHLAEITNQPVPEGLLHVPSGGGARKADIEKKKKRAFLAETMENIDGVVQMEIRPTGLLDPVIEVRPTEGQVQDLEDEIRLRIKSNERVLVTVMTIKFAEEVSEYLNRNGFKAHYLHSEIDTLERTEIIKALRLGHIDIIVGINLLREGLDIPEVSLVAIFDADKEGFLRNERSLLQTIGRASRNQNGRVILYADSVSDAMKASIKQTIERRKRQNLHNEENGISPKTIMKAMPVMNSESDDLMAGVAGKGTSGGRRLVAKKPGKKGVEGLAKKFALGASGWNSTGSVLDNISQPDWIDEDGNFIGLVGDESIEKSDEKLKLISKMEKEMKAAAARLDFERAAQIRDRIYQLENPTN</sequence>
<evidence type="ECO:0000256" key="1">
    <source>
        <dbReference type="ARBA" id="ARBA00004496"/>
    </source>
</evidence>
<feature type="domain" description="Helicase ATP-binding" evidence="14">
    <location>
        <begin position="23"/>
        <end position="180"/>
    </location>
</feature>
<dbReference type="EMBL" id="KP211880">
    <property type="protein sequence ID" value="ANV80236.1"/>
    <property type="molecule type" value="Genomic_DNA"/>
</dbReference>
<evidence type="ECO:0000259" key="15">
    <source>
        <dbReference type="PROSITE" id="PS51194"/>
    </source>
</evidence>
<evidence type="ECO:0000256" key="6">
    <source>
        <dbReference type="ARBA" id="ARBA00022769"/>
    </source>
</evidence>
<keyword evidence="3" id="KW-0963">Cytoplasm</keyword>
<comment type="subcellular location">
    <subcellularLocation>
        <location evidence="1 12">Cytoplasm</location>
    </subcellularLocation>
</comment>
<dbReference type="GO" id="GO:0140097">
    <property type="term" value="F:catalytic activity, acting on DNA"/>
    <property type="evidence" value="ECO:0007669"/>
    <property type="project" value="UniProtKB-ARBA"/>
</dbReference>
<evidence type="ECO:0000256" key="4">
    <source>
        <dbReference type="ARBA" id="ARBA00022741"/>
    </source>
</evidence>
<dbReference type="Pfam" id="PF00271">
    <property type="entry name" value="Helicase_C"/>
    <property type="match status" value="1"/>
</dbReference>
<evidence type="ECO:0000256" key="10">
    <source>
        <dbReference type="ARBA" id="ARBA00026033"/>
    </source>
</evidence>
<dbReference type="SUPFAM" id="SSF46600">
    <property type="entry name" value="C-terminal UvrC-binding domain of UvrB"/>
    <property type="match status" value="1"/>
</dbReference>